<proteinExistence type="predicted"/>
<comment type="caution">
    <text evidence="1">The sequence shown here is derived from an EMBL/GenBank/DDBJ whole genome shotgun (WGS) entry which is preliminary data.</text>
</comment>
<reference evidence="1" key="1">
    <citation type="submission" date="2013-08" db="EMBL/GenBank/DDBJ databases">
        <authorList>
            <person name="Durkin A.S."/>
            <person name="Haft D.R."/>
            <person name="McCorrison J."/>
            <person name="Torralba M."/>
            <person name="Gillis M."/>
            <person name="Haft D.H."/>
            <person name="Methe B."/>
            <person name="Sutton G."/>
            <person name="Nelson K.E."/>
        </authorList>
    </citation>
    <scope>NUCLEOTIDE SEQUENCE [LARGE SCALE GENOMIC DNA]</scope>
    <source>
        <strain evidence="1">F0233</strain>
    </source>
</reference>
<name>U2S4Z5_9ACTN</name>
<evidence type="ECO:0000313" key="1">
    <source>
        <dbReference type="EMBL" id="ERK60773.1"/>
    </source>
</evidence>
<accession>U2S4Z5</accession>
<organism evidence="1 2">
    <name type="scientific">Propionibacterium acidifaciens F0233</name>
    <dbReference type="NCBI Taxonomy" id="553198"/>
    <lineage>
        <taxon>Bacteria</taxon>
        <taxon>Bacillati</taxon>
        <taxon>Actinomycetota</taxon>
        <taxon>Actinomycetes</taxon>
        <taxon>Propionibacteriales</taxon>
        <taxon>Propionibacteriaceae</taxon>
        <taxon>Propionibacterium</taxon>
    </lineage>
</organism>
<evidence type="ECO:0000313" key="2">
    <source>
        <dbReference type="Proteomes" id="UP000017052"/>
    </source>
</evidence>
<keyword evidence="2" id="KW-1185">Reference proteome</keyword>
<sequence>MLDRLRSDAAVCVVGSLNADLRVSTERLPRRRHPPGGRRAA</sequence>
<dbReference type="AlphaFoldDB" id="U2S4Z5"/>
<dbReference type="Proteomes" id="UP000017052">
    <property type="component" value="Unassembled WGS sequence"/>
</dbReference>
<gene>
    <name evidence="1" type="ORF">HMPREF0682_0006</name>
</gene>
<feature type="non-terminal residue" evidence="1">
    <location>
        <position position="41"/>
    </location>
</feature>
<protein>
    <submittedName>
        <fullName evidence="1">Uncharacterized protein</fullName>
    </submittedName>
</protein>
<dbReference type="EMBL" id="ACVN02000073">
    <property type="protein sequence ID" value="ERK60773.1"/>
    <property type="molecule type" value="Genomic_DNA"/>
</dbReference>